<accession>C7BV58</accession>
<evidence type="ECO:0000256" key="1">
    <source>
        <dbReference type="SAM" id="MobiDB-lite"/>
    </source>
</evidence>
<feature type="region of interest" description="Disordered" evidence="1">
    <location>
        <begin position="183"/>
        <end position="260"/>
    </location>
</feature>
<organism evidence="2 3">
    <name type="scientific">Synechococcus phage S-RSM4</name>
    <dbReference type="NCBI Taxonomy" id="555387"/>
    <lineage>
        <taxon>Viruses</taxon>
        <taxon>Duplodnaviria</taxon>
        <taxon>Heunggongvirae</taxon>
        <taxon>Uroviricota</taxon>
        <taxon>Caudoviricetes</taxon>
        <taxon>Pantevenvirales</taxon>
        <taxon>Kyanoviridae</taxon>
        <taxon>Gibbetvirus</taxon>
        <taxon>Gibbetvirus rsm4</taxon>
    </lineage>
</organism>
<evidence type="ECO:0000313" key="2">
    <source>
        <dbReference type="EMBL" id="CAR63287.1"/>
    </source>
</evidence>
<feature type="compositionally biased region" description="Low complexity" evidence="1">
    <location>
        <begin position="206"/>
        <end position="229"/>
    </location>
</feature>
<dbReference type="EMBL" id="FM207411">
    <property type="protein sequence ID" value="CAR63287.1"/>
    <property type="molecule type" value="Genomic_DNA"/>
</dbReference>
<sequence length="722" mass="81987">MYTQEIKGNLARLLATENLIVEHRKVPTASFDVDRRVLTLPNWDRASSVVYDMLVGHEVGHALFTPNEDWTAQHECPKDFINVIEDARIEKLMKRKYPGLRKSFAGGYKELNDADFFGIEGEDFDTFSLIDRINLHFKIGASAMIPFSIEEQVFVARTDVAETFAEVCEIAVDVYNFSKQEKEQEKAPLEMQPQQSTQGGGGSTQGMGEEQQENVNDNANEEGNANEDAPVGNQPSQNKEGGDKFGDDEEPGEEGSETQSNFDKAAEKLTDRFANNPVYVEIPDSLDLPTYVADWKEVHDWIDEQREVFLAGGESIDRSDRYDDVDKSYREFRKQSQKEVSYLVKEFECRKSADAYARAGQSKTGVLDTTKLHTYKYCDDIFKKVTVVPDGKNHGLLFLLDWSGSMQREILATVKQLLNLTAFCKKVQIPFEVYAFTNEFYAVRRAKEGKSEYISNEEWFAKTGCEEGKIFLQKDMFHLMNMISSRSNSKDYERQCLNLYREAYAYCYHVCYPTTTGVTLSGTPLNEGIVMLNYIIPQFKKQNDLQKVNVCILTDGEACQSSYGRKVYDDYKDVNYIRPRRLDYNTILRDRSTGRVYGGSDGWGEMTNIFIQQLKDRNAGVNVLGFRIMGGSGLSGFVSTYASIAHYDQVQKQWKKTKSAVIPFPKSYTALYAISNNAIDEEVEFNVESGAKKGEISKAFKKMLGSKSTNKKLLSSFIEYIA</sequence>
<dbReference type="Proteomes" id="UP000001515">
    <property type="component" value="Segment"/>
</dbReference>
<dbReference type="RefSeq" id="YP_003097324.1">
    <property type="nucleotide sequence ID" value="NC_013085.1"/>
</dbReference>
<feature type="compositionally biased region" description="Acidic residues" evidence="1">
    <location>
        <begin position="246"/>
        <end position="256"/>
    </location>
</feature>
<protein>
    <submittedName>
        <fullName evidence="2">Hypothetical cyanophage protein</fullName>
    </submittedName>
</protein>
<dbReference type="OrthoDB" id="4844at10239"/>
<gene>
    <name evidence="2" type="ORF">SRSM4_090</name>
</gene>
<dbReference type="GeneID" id="8303449"/>
<name>C7BV58_9CAUD</name>
<keyword evidence="3" id="KW-1185">Reference proteome</keyword>
<proteinExistence type="predicted"/>
<evidence type="ECO:0000313" key="3">
    <source>
        <dbReference type="Proteomes" id="UP000001515"/>
    </source>
</evidence>
<reference evidence="2 3" key="1">
    <citation type="journal article" date="2009" name="Environ. Microbiol.">
        <title>Comparative genomics of marine cyanomyoviruses reveals the widespread occurrence of Synechococcus host genes localized to a hyperplastic region: implications for mechanisms of cyanophage evolution.</title>
        <authorList>
            <person name="Millard A.D."/>
            <person name="Zwirglmaier K."/>
            <person name="Downey M.J."/>
            <person name="Mann N.H."/>
            <person name="Scanlan D.J."/>
        </authorList>
    </citation>
    <scope>NUCLEOTIDE SEQUENCE</scope>
</reference>
<dbReference type="KEGG" id="vg:8303449"/>